<feature type="domain" description="Dynamin N-terminal" evidence="1">
    <location>
        <begin position="57"/>
        <end position="263"/>
    </location>
</feature>
<sequence length="665" mass="73737">MSQFARQVEDYSSWRSTLAQAIARHRDWLSGEGLESPAVSAALGRMLDRLRGEKLSVAFVAEFSRGKSELINAVFFASYGRRMLPSAAGRTTMCPTELVYDPSLPACIRLLPIETRASAATTSDYRQRPDAWTSFNFRTDDADAVAAALARVAETREAPVAEARELGLAADDEPASTVEIPVWRHAIINFPHPLLEQGLVVIDTPGLNALGSEPELTLNLLPGADAVVFILAADTGVTLSEHEVWSEHLGGMASSHRVVVLNKIDAMWDALRTPAEIEAEIARQVDESARTLGLERDQVFALSAQKALLAKIDHDDELLARSGVGAFETALSERLVEQRQRIVRTQLALDLAAVDREARSLLVGRQRIVAEQLEELESLRGKNTVAVDRMLERLQNERSDFDQLVKQLVALRAVFTRLSNQVWAVLGEEAVNEAAREARDKMIQHRFSAPLRGSMHEYFDTLGERMRIAQSTLDEIQSLVNAMGKRFAVERSMTIPPAPQLKLGRYVEAIDRLRRKADAHFGALNIVTRLRANLVERFFAAMAQGVRDIFDRAGRDAEAWLDCALTPIESQVREYQRDLRRRLESIRRVHEASHELDDRVDELRGQLTFATQLTTDHDARSQELRIQIATEVQPLTATDVPRMRISGSASAMVAGAAAPVPGTAG</sequence>
<dbReference type="AlphaFoldDB" id="A0A8B6X9U6"/>
<evidence type="ECO:0000259" key="1">
    <source>
        <dbReference type="Pfam" id="PF00350"/>
    </source>
</evidence>
<dbReference type="Pfam" id="PF00350">
    <property type="entry name" value="Dynamin_N"/>
    <property type="match status" value="1"/>
</dbReference>
<dbReference type="RefSeq" id="WP_051378863.1">
    <property type="nucleotide sequence ID" value="NZ_AXWS01000015.1"/>
</dbReference>
<dbReference type="InterPro" id="IPR027417">
    <property type="entry name" value="P-loop_NTPase"/>
</dbReference>
<dbReference type="Proteomes" id="UP000675920">
    <property type="component" value="Unplaced"/>
</dbReference>
<evidence type="ECO:0000313" key="2">
    <source>
        <dbReference type="Proteomes" id="UP000675920"/>
    </source>
</evidence>
<reference evidence="3" key="1">
    <citation type="journal article" date="1990" name="Nature">
        <title>Molecular cloning of the microtubule-associated mechanochemical enzyme dynamin reveals homology with a new family of GTP-binding proteins.</title>
        <authorList>
            <person name="Obar R.A."/>
            <person name="Collins C.A."/>
            <person name="Hammarback J.A."/>
            <person name="Shpetner H.S."/>
            <person name="Vallee R.B."/>
        </authorList>
    </citation>
    <scope>NUCLEOTIDE SEQUENCE</scope>
</reference>
<keyword evidence="2" id="KW-1185">Reference proteome</keyword>
<proteinExistence type="predicted"/>
<dbReference type="SUPFAM" id="SSF52540">
    <property type="entry name" value="P-loop containing nucleoside triphosphate hydrolases"/>
    <property type="match status" value="1"/>
</dbReference>
<dbReference type="PANTHER" id="PTHR43681:SF1">
    <property type="entry name" value="SARCALUMENIN"/>
    <property type="match status" value="1"/>
</dbReference>
<dbReference type="InterPro" id="IPR051943">
    <property type="entry name" value="TRAFAC_Dynamin-like_GTPase"/>
</dbReference>
<dbReference type="InterPro" id="IPR045063">
    <property type="entry name" value="Dynamin_N"/>
</dbReference>
<dbReference type="OrthoDB" id="5295100at2"/>
<reference evidence="3" key="2">
    <citation type="journal article" date="1996" name="Bioessays">
        <title>Dynamin GTPase, a force-generating molecular switch.</title>
        <authorList>
            <person name="Warnock D.E."/>
            <person name="Schmid S.L."/>
        </authorList>
    </citation>
    <scope>NUCLEOTIDE SEQUENCE</scope>
</reference>
<reference evidence="3" key="3">
    <citation type="submission" date="2025-08" db="UniProtKB">
        <authorList>
            <consortium name="RefSeq"/>
        </authorList>
    </citation>
    <scope>IDENTIFICATION</scope>
</reference>
<name>A0A8B6X9U6_9BURK</name>
<dbReference type="PANTHER" id="PTHR43681">
    <property type="entry name" value="TRANSMEMBRANE GTPASE FZO"/>
    <property type="match status" value="1"/>
</dbReference>
<dbReference type="Gene3D" id="3.40.50.300">
    <property type="entry name" value="P-loop containing nucleotide triphosphate hydrolases"/>
    <property type="match status" value="1"/>
</dbReference>
<evidence type="ECO:0000313" key="3">
    <source>
        <dbReference type="RefSeq" id="WP_051378863.1"/>
    </source>
</evidence>
<organism evidence="2 3">
    <name type="scientific">Derxia gummosa DSM 723</name>
    <dbReference type="NCBI Taxonomy" id="1121388"/>
    <lineage>
        <taxon>Bacteria</taxon>
        <taxon>Pseudomonadati</taxon>
        <taxon>Pseudomonadota</taxon>
        <taxon>Betaproteobacteria</taxon>
        <taxon>Burkholderiales</taxon>
        <taxon>Alcaligenaceae</taxon>
        <taxon>Derxia</taxon>
    </lineage>
</organism>
<accession>A0A8B6X9U6</accession>
<protein>
    <submittedName>
        <fullName evidence="3">Dynamin family protein</fullName>
    </submittedName>
</protein>